<dbReference type="GO" id="GO:0071973">
    <property type="term" value="P:bacterial-type flagellum-dependent cell motility"/>
    <property type="evidence" value="ECO:0007669"/>
    <property type="project" value="TreeGrafter"/>
</dbReference>
<keyword evidence="13" id="KW-0969">Cilium</keyword>
<sequence length="322" mass="35035">MNETRSVTGAAWDSQALNDLKRQAGGDPQGKALQVAKQVEGMFVQMMLKSMRQALPQDGLLSTEQSRMFTSMYDQQIAQEIGNKGLGLADTIVKQMMPAQAPDERAGSVPMPLDRAVIINTLAPKQREQMQTQMVQLVQRALPKLPQPTESAPLSGDSGDFIAQLMQPAQQASAQSGIPHQLILAQAALESGWGQRQILTPEGKPSYNLFGIKATGSWQGKTTEITTTEYENGVAKKVKAAFRVYDSYLDALTDYVSLLSKNPRYAAVKGARSAEEGAHALQAAGYATDPKYAKKLVGMIQQFKHLGEKVVKAYGKDMGDLF</sequence>
<dbReference type="FunFam" id="2.10.70.40:FF:000001">
    <property type="entry name" value="Flagellar assembly peptidoglycan hydrolase FlgJ"/>
    <property type="match status" value="1"/>
</dbReference>
<keyword evidence="13" id="KW-0966">Cell projection</keyword>
<evidence type="ECO:0000256" key="8">
    <source>
        <dbReference type="ARBA" id="ARBA00022801"/>
    </source>
</evidence>
<comment type="function">
    <text evidence="1">Flagellum-specific muramidase which hydrolyzes the peptidoglycan layer to assemble the rod structure in the periplasmic space.</text>
</comment>
<evidence type="ECO:0000313" key="14">
    <source>
        <dbReference type="Proteomes" id="UP000319523"/>
    </source>
</evidence>
<dbReference type="GO" id="GO:0016798">
    <property type="term" value="F:hydrolase activity, acting on glycosyl bonds"/>
    <property type="evidence" value="ECO:0007669"/>
    <property type="project" value="UniProtKB-KW"/>
</dbReference>
<evidence type="ECO:0000256" key="6">
    <source>
        <dbReference type="ARBA" id="ARBA00022764"/>
    </source>
</evidence>
<evidence type="ECO:0000256" key="11">
    <source>
        <dbReference type="ARBA" id="ARBA00030835"/>
    </source>
</evidence>
<dbReference type="GO" id="GO:0071555">
    <property type="term" value="P:cell wall organization"/>
    <property type="evidence" value="ECO:0007669"/>
    <property type="project" value="UniProtKB-KW"/>
</dbReference>
<dbReference type="Gene3D" id="1.10.530.10">
    <property type="match status" value="1"/>
</dbReference>
<protein>
    <recommendedName>
        <fullName evidence="5">Peptidoglycan hydrolase FlgJ</fullName>
    </recommendedName>
    <alternativeName>
        <fullName evidence="11">Muramidase FlgJ</fullName>
    </alternativeName>
</protein>
<keyword evidence="7" id="KW-1005">Bacterial flagellum biogenesis</keyword>
<dbReference type="SMART" id="SM00047">
    <property type="entry name" value="LYZ2"/>
    <property type="match status" value="1"/>
</dbReference>
<evidence type="ECO:0000259" key="12">
    <source>
        <dbReference type="SMART" id="SM00047"/>
    </source>
</evidence>
<dbReference type="RefSeq" id="WP_141174459.1">
    <property type="nucleotide sequence ID" value="NZ_JBHUFX010000013.1"/>
</dbReference>
<evidence type="ECO:0000256" key="4">
    <source>
        <dbReference type="ARBA" id="ARBA00007974"/>
    </source>
</evidence>
<keyword evidence="14" id="KW-1185">Reference proteome</keyword>
<dbReference type="Pfam" id="PF01832">
    <property type="entry name" value="Glucosaminidase"/>
    <property type="match status" value="1"/>
</dbReference>
<keyword evidence="9 13" id="KW-0326">Glycosidase</keyword>
<dbReference type="GO" id="GO:0004040">
    <property type="term" value="F:amidase activity"/>
    <property type="evidence" value="ECO:0007669"/>
    <property type="project" value="InterPro"/>
</dbReference>
<comment type="subcellular location">
    <subcellularLocation>
        <location evidence="2">Periplasm</location>
    </subcellularLocation>
</comment>
<dbReference type="GO" id="GO:0042597">
    <property type="term" value="C:periplasmic space"/>
    <property type="evidence" value="ECO:0007669"/>
    <property type="project" value="UniProtKB-SubCell"/>
</dbReference>
<organism evidence="13 14">
    <name type="scientific">Mixta tenebrionis</name>
    <dbReference type="NCBI Taxonomy" id="2562439"/>
    <lineage>
        <taxon>Bacteria</taxon>
        <taxon>Pseudomonadati</taxon>
        <taxon>Pseudomonadota</taxon>
        <taxon>Gammaproteobacteria</taxon>
        <taxon>Enterobacterales</taxon>
        <taxon>Erwiniaceae</taxon>
        <taxon>Mixta</taxon>
    </lineage>
</organism>
<feature type="domain" description="Mannosyl-glycoprotein endo-beta-N-acetylglucosamidase-like" evidence="12">
    <location>
        <begin position="151"/>
        <end position="315"/>
    </location>
</feature>
<dbReference type="NCBIfam" id="TIGR02541">
    <property type="entry name" value="flagell_FlgJ"/>
    <property type="match status" value="1"/>
</dbReference>
<evidence type="ECO:0000256" key="5">
    <source>
        <dbReference type="ARBA" id="ARBA00013433"/>
    </source>
</evidence>
<keyword evidence="13" id="KW-0282">Flagellum</keyword>
<dbReference type="Pfam" id="PF10135">
    <property type="entry name" value="Rod-binding"/>
    <property type="match status" value="1"/>
</dbReference>
<dbReference type="OrthoDB" id="289937at2"/>
<keyword evidence="10" id="KW-0961">Cell wall biogenesis/degradation</keyword>
<proteinExistence type="inferred from homology"/>
<reference evidence="13 14" key="1">
    <citation type="submission" date="2019-06" db="EMBL/GenBank/DDBJ databases">
        <authorList>
            <person name="Yang Y."/>
        </authorList>
    </citation>
    <scope>NUCLEOTIDE SEQUENCE [LARGE SCALE GENOMIC DNA]</scope>
    <source>
        <strain evidence="13 14">BIT-26</strain>
    </source>
</reference>
<comment type="similarity">
    <text evidence="3">In the N-terminal section; belongs to the FlgJ family.</text>
</comment>
<gene>
    <name evidence="13" type="primary">flgJ</name>
    <name evidence="13" type="ORF">FKM52_01660</name>
</gene>
<dbReference type="PRINTS" id="PR01002">
    <property type="entry name" value="FLGFLGJ"/>
</dbReference>
<dbReference type="PANTHER" id="PTHR33308">
    <property type="entry name" value="PEPTIDOGLYCAN HYDROLASE FLGJ"/>
    <property type="match status" value="1"/>
</dbReference>
<evidence type="ECO:0000256" key="10">
    <source>
        <dbReference type="ARBA" id="ARBA00023316"/>
    </source>
</evidence>
<evidence type="ECO:0000256" key="1">
    <source>
        <dbReference type="ARBA" id="ARBA00002954"/>
    </source>
</evidence>
<dbReference type="InterPro" id="IPR013377">
    <property type="entry name" value="FlgJ"/>
</dbReference>
<dbReference type="InterPro" id="IPR019301">
    <property type="entry name" value="Flagellar_prot_FlgJ_N"/>
</dbReference>
<dbReference type="Proteomes" id="UP000319523">
    <property type="component" value="Unassembled WGS sequence"/>
</dbReference>
<evidence type="ECO:0000256" key="7">
    <source>
        <dbReference type="ARBA" id="ARBA00022795"/>
    </source>
</evidence>
<dbReference type="GO" id="GO:0044780">
    <property type="term" value="P:bacterial-type flagellum assembly"/>
    <property type="evidence" value="ECO:0007669"/>
    <property type="project" value="InterPro"/>
</dbReference>
<dbReference type="PANTHER" id="PTHR33308:SF9">
    <property type="entry name" value="PEPTIDOGLYCAN HYDROLASE FLGJ"/>
    <property type="match status" value="1"/>
</dbReference>
<dbReference type="InterPro" id="IPR002901">
    <property type="entry name" value="MGlyc_endo_b_GlcNAc-like_dom"/>
</dbReference>
<keyword evidence="6" id="KW-0574">Periplasm</keyword>
<dbReference type="Gene3D" id="2.10.70.40">
    <property type="entry name" value="peptidoglycan hydrolase"/>
    <property type="match status" value="1"/>
</dbReference>
<comment type="similarity">
    <text evidence="4">In the C-terminal section; belongs to the glycosyl hydrolase 73 family.</text>
</comment>
<comment type="caution">
    <text evidence="13">The sequence shown here is derived from an EMBL/GenBank/DDBJ whole genome shotgun (WGS) entry which is preliminary data.</text>
</comment>
<evidence type="ECO:0000256" key="2">
    <source>
        <dbReference type="ARBA" id="ARBA00004418"/>
    </source>
</evidence>
<evidence type="ECO:0000256" key="3">
    <source>
        <dbReference type="ARBA" id="ARBA00006880"/>
    </source>
</evidence>
<evidence type="ECO:0000256" key="9">
    <source>
        <dbReference type="ARBA" id="ARBA00023295"/>
    </source>
</evidence>
<keyword evidence="8 13" id="KW-0378">Hydrolase</keyword>
<name>A0A506VFP6_9GAMM</name>
<accession>A0A506VFP6</accession>
<dbReference type="InterPro" id="IPR051056">
    <property type="entry name" value="Glycosyl_Hydrolase_73"/>
</dbReference>
<dbReference type="EMBL" id="VHQI01000001">
    <property type="protein sequence ID" value="TPW44445.1"/>
    <property type="molecule type" value="Genomic_DNA"/>
</dbReference>
<dbReference type="AlphaFoldDB" id="A0A506VFP6"/>
<evidence type="ECO:0000313" key="13">
    <source>
        <dbReference type="EMBL" id="TPW44445.1"/>
    </source>
</evidence>